<gene>
    <name evidence="2" type="ORF">HNR19_000912</name>
</gene>
<dbReference type="RefSeq" id="WP_179666839.1">
    <property type="nucleotide sequence ID" value="NZ_JACCFP010000001.1"/>
</dbReference>
<keyword evidence="1" id="KW-0732">Signal</keyword>
<dbReference type="SUPFAM" id="SSF63825">
    <property type="entry name" value="YWTD domain"/>
    <property type="match status" value="1"/>
</dbReference>
<dbReference type="InterPro" id="IPR015943">
    <property type="entry name" value="WD40/YVTN_repeat-like_dom_sf"/>
</dbReference>
<accession>A0A853BYT9</accession>
<sequence>MLRRALISALAISVAGSLAPVAPATAKPDRTPSRPAAVRAGHVELTGYADLVVDDASGRVFVAQGSTQLVVASSALTRARTITLPTRARAMVLDGDTLYVAGNGEADVVAVDTATLEVRDVASSVSACAQDVALAAGTLWVASDCEATPGLTAVDPATGATTEVSSRRLAHVTRAPAGRLVVAGIKGDPALELLEIGDGPAPAVTTIATHARPFGEVVDMAVVPGEERIWVALANHDVGWYDLGTLDDLDYRSAYGTPSVASRADGLVAVAGGRAVSFYEPDGRWYGDVTAARAGEIFPAGLAFGGVHAYVAVDPPRAARAPYLVRVRAGRESRIVKGPFRSRSVDAGTDIRFSGRLVADSSSREVLVYRRTRTSQDQLLRTLTVGPDGRFSGTVRATQTMQIHVVFKGDADTLPSSATYGRISVDPRVRSGLRGEVRVERGVAVYRSDARVVLAGTVRPAAPGACVKVILWVRREGRWRIAGDVCARQSGPGRFRVIFPGDASYVGRTWSLQATVRANAYYNDGEDDRKVFRFIK</sequence>
<dbReference type="Gene3D" id="2.130.10.10">
    <property type="entry name" value="YVTN repeat-like/Quinoprotein amine dehydrogenase"/>
    <property type="match status" value="1"/>
</dbReference>
<organism evidence="2 3">
    <name type="scientific">Nocardioides thalensis</name>
    <dbReference type="NCBI Taxonomy" id="1914755"/>
    <lineage>
        <taxon>Bacteria</taxon>
        <taxon>Bacillati</taxon>
        <taxon>Actinomycetota</taxon>
        <taxon>Actinomycetes</taxon>
        <taxon>Propionibacteriales</taxon>
        <taxon>Nocardioidaceae</taxon>
        <taxon>Nocardioides</taxon>
    </lineage>
</organism>
<evidence type="ECO:0000313" key="3">
    <source>
        <dbReference type="Proteomes" id="UP000530424"/>
    </source>
</evidence>
<feature type="signal peptide" evidence="1">
    <location>
        <begin position="1"/>
        <end position="26"/>
    </location>
</feature>
<feature type="chain" id="PRO_5032611593" evidence="1">
    <location>
        <begin position="27"/>
        <end position="536"/>
    </location>
</feature>
<comment type="caution">
    <text evidence="2">The sequence shown here is derived from an EMBL/GenBank/DDBJ whole genome shotgun (WGS) entry which is preliminary data.</text>
</comment>
<dbReference type="AlphaFoldDB" id="A0A853BYT9"/>
<reference evidence="2 3" key="1">
    <citation type="submission" date="2020-07" db="EMBL/GenBank/DDBJ databases">
        <title>Sequencing the genomes of 1000 actinobacteria strains.</title>
        <authorList>
            <person name="Klenk H.-P."/>
        </authorList>
    </citation>
    <scope>NUCLEOTIDE SEQUENCE [LARGE SCALE GENOMIC DNA]</scope>
    <source>
        <strain evidence="2 3">DSM 103833</strain>
    </source>
</reference>
<evidence type="ECO:0000313" key="2">
    <source>
        <dbReference type="EMBL" id="NYJ00214.1"/>
    </source>
</evidence>
<dbReference type="Proteomes" id="UP000530424">
    <property type="component" value="Unassembled WGS sequence"/>
</dbReference>
<keyword evidence="3" id="KW-1185">Reference proteome</keyword>
<evidence type="ECO:0000256" key="1">
    <source>
        <dbReference type="SAM" id="SignalP"/>
    </source>
</evidence>
<name>A0A853BYT9_9ACTN</name>
<protein>
    <submittedName>
        <fullName evidence="2">Uncharacterized protein</fullName>
    </submittedName>
</protein>
<proteinExistence type="predicted"/>
<dbReference type="EMBL" id="JACCFP010000001">
    <property type="protein sequence ID" value="NYJ00214.1"/>
    <property type="molecule type" value="Genomic_DNA"/>
</dbReference>